<dbReference type="CDD" id="cd07814">
    <property type="entry name" value="SRPBCC_CalC_Aha1-like"/>
    <property type="match status" value="1"/>
</dbReference>
<dbReference type="Gene3D" id="3.30.530.20">
    <property type="match status" value="1"/>
</dbReference>
<protein>
    <submittedName>
        <fullName evidence="4">SRPBCC domain-containing protein</fullName>
    </submittedName>
</protein>
<dbReference type="EMBL" id="VBOZ01000009">
    <property type="protein sequence ID" value="TMQ66270.1"/>
    <property type="molecule type" value="Genomic_DNA"/>
</dbReference>
<feature type="chain" id="PRO_5022190392" evidence="2">
    <location>
        <begin position="26"/>
        <end position="187"/>
    </location>
</feature>
<comment type="similarity">
    <text evidence="1">Belongs to the AHA1 family.</text>
</comment>
<dbReference type="SUPFAM" id="SSF55961">
    <property type="entry name" value="Bet v1-like"/>
    <property type="match status" value="1"/>
</dbReference>
<evidence type="ECO:0000256" key="1">
    <source>
        <dbReference type="ARBA" id="ARBA00006817"/>
    </source>
</evidence>
<dbReference type="Pfam" id="PF08327">
    <property type="entry name" value="AHSA1"/>
    <property type="match status" value="1"/>
</dbReference>
<sequence>MPRADFWVAASIALALGGSPATSLAAPTEAAADDAVVNEAVIDGPADEIWRLITTKSGMESWMVPHAEVDLRVGGFVRTNHAPDGKIGDPRTVTNRILALQPKQKFSFQIAEVPDGIPMIAMLVGTQYEVQLRPLSRKQTRVRCMGRGFPGGPLGYTVRAFADRGSEWALQQLEKVFVDRKARARSK</sequence>
<comment type="caution">
    <text evidence="4">The sequence shown here is derived from an EMBL/GenBank/DDBJ whole genome shotgun (WGS) entry which is preliminary data.</text>
</comment>
<dbReference type="InterPro" id="IPR023393">
    <property type="entry name" value="START-like_dom_sf"/>
</dbReference>
<feature type="domain" description="Activator of Hsp90 ATPase homologue 1/2-like C-terminal" evidence="3">
    <location>
        <begin position="45"/>
        <end position="153"/>
    </location>
</feature>
<dbReference type="AlphaFoldDB" id="A0A538TRM2"/>
<dbReference type="Proteomes" id="UP000317691">
    <property type="component" value="Unassembled WGS sequence"/>
</dbReference>
<proteinExistence type="inferred from homology"/>
<feature type="signal peptide" evidence="2">
    <location>
        <begin position="1"/>
        <end position="25"/>
    </location>
</feature>
<dbReference type="InterPro" id="IPR013538">
    <property type="entry name" value="ASHA1/2-like_C"/>
</dbReference>
<reference evidence="4 5" key="1">
    <citation type="journal article" date="2019" name="Nat. Microbiol.">
        <title>Mediterranean grassland soil C-N compound turnover is dependent on rainfall and depth, and is mediated by genomically divergent microorganisms.</title>
        <authorList>
            <person name="Diamond S."/>
            <person name="Andeer P.F."/>
            <person name="Li Z."/>
            <person name="Crits-Christoph A."/>
            <person name="Burstein D."/>
            <person name="Anantharaman K."/>
            <person name="Lane K.R."/>
            <person name="Thomas B.C."/>
            <person name="Pan C."/>
            <person name="Northen T.R."/>
            <person name="Banfield J.F."/>
        </authorList>
    </citation>
    <scope>NUCLEOTIDE SEQUENCE [LARGE SCALE GENOMIC DNA]</scope>
    <source>
        <strain evidence="4">WS_9</strain>
    </source>
</reference>
<gene>
    <name evidence="4" type="ORF">E6K79_02650</name>
</gene>
<evidence type="ECO:0000313" key="5">
    <source>
        <dbReference type="Proteomes" id="UP000317691"/>
    </source>
</evidence>
<evidence type="ECO:0000259" key="3">
    <source>
        <dbReference type="Pfam" id="PF08327"/>
    </source>
</evidence>
<name>A0A538TRM2_UNCEI</name>
<accession>A0A538TRM2</accession>
<keyword evidence="2" id="KW-0732">Signal</keyword>
<organism evidence="4 5">
    <name type="scientific">Eiseniibacteriota bacterium</name>
    <dbReference type="NCBI Taxonomy" id="2212470"/>
    <lineage>
        <taxon>Bacteria</taxon>
        <taxon>Candidatus Eiseniibacteriota</taxon>
    </lineage>
</organism>
<evidence type="ECO:0000313" key="4">
    <source>
        <dbReference type="EMBL" id="TMQ66270.1"/>
    </source>
</evidence>
<evidence type="ECO:0000256" key="2">
    <source>
        <dbReference type="SAM" id="SignalP"/>
    </source>
</evidence>